<dbReference type="AlphaFoldDB" id="A0A8S1EQL7"/>
<dbReference type="GO" id="GO:0004386">
    <property type="term" value="F:helicase activity"/>
    <property type="evidence" value="ECO:0007669"/>
    <property type="project" value="UniProtKB-KW"/>
</dbReference>
<name>A0A8S1EQL7_9PELO</name>
<dbReference type="Gene3D" id="1.10.1600.10">
    <property type="match status" value="1"/>
</dbReference>
<keyword evidence="6" id="KW-0067">ATP-binding</keyword>
<evidence type="ECO:0000256" key="11">
    <source>
        <dbReference type="SAM" id="MobiDB-lite"/>
    </source>
</evidence>
<keyword evidence="7" id="KW-0238">DNA-binding</keyword>
<dbReference type="CDD" id="cd00198">
    <property type="entry name" value="vWFA"/>
    <property type="match status" value="1"/>
</dbReference>
<dbReference type="GO" id="GO:0003690">
    <property type="term" value="F:double-stranded DNA binding"/>
    <property type="evidence" value="ECO:0007669"/>
    <property type="project" value="TreeGrafter"/>
</dbReference>
<dbReference type="InterPro" id="IPR006164">
    <property type="entry name" value="DNA_bd_Ku70/Ku80"/>
</dbReference>
<dbReference type="InterPro" id="IPR036465">
    <property type="entry name" value="vWFA_dom_sf"/>
</dbReference>
<accession>A0A8S1EQL7</accession>
<evidence type="ECO:0000256" key="10">
    <source>
        <dbReference type="ARBA" id="ARBA00023242"/>
    </source>
</evidence>
<dbReference type="InterPro" id="IPR036494">
    <property type="entry name" value="Ku_C_sf"/>
</dbReference>
<feature type="compositionally biased region" description="Basic and acidic residues" evidence="11">
    <location>
        <begin position="654"/>
        <end position="663"/>
    </location>
</feature>
<dbReference type="GO" id="GO:0043564">
    <property type="term" value="C:Ku70:Ku80 complex"/>
    <property type="evidence" value="ECO:0007669"/>
    <property type="project" value="TreeGrafter"/>
</dbReference>
<evidence type="ECO:0000256" key="8">
    <source>
        <dbReference type="ARBA" id="ARBA00023172"/>
    </source>
</evidence>
<dbReference type="OrthoDB" id="30826at2759"/>
<dbReference type="PANTHER" id="PTHR12604:SF4">
    <property type="entry name" value="X-RAY REPAIR CROSS-COMPLEMENTING PROTEIN 5"/>
    <property type="match status" value="1"/>
</dbReference>
<evidence type="ECO:0000313" key="14">
    <source>
        <dbReference type="Proteomes" id="UP000494206"/>
    </source>
</evidence>
<dbReference type="Gene3D" id="1.25.40.240">
    <property type="entry name" value="Ku, C-terminal domain"/>
    <property type="match status" value="1"/>
</dbReference>
<feature type="region of interest" description="Disordered" evidence="11">
    <location>
        <begin position="644"/>
        <end position="663"/>
    </location>
</feature>
<dbReference type="GO" id="GO:0006310">
    <property type="term" value="P:DNA recombination"/>
    <property type="evidence" value="ECO:0007669"/>
    <property type="project" value="UniProtKB-KW"/>
</dbReference>
<dbReference type="SMART" id="SM00559">
    <property type="entry name" value="Ku78"/>
    <property type="match status" value="1"/>
</dbReference>
<dbReference type="GO" id="GO:0016787">
    <property type="term" value="F:hydrolase activity"/>
    <property type="evidence" value="ECO:0007669"/>
    <property type="project" value="UniProtKB-KW"/>
</dbReference>
<evidence type="ECO:0000256" key="2">
    <source>
        <dbReference type="ARBA" id="ARBA00022741"/>
    </source>
</evidence>
<evidence type="ECO:0000256" key="5">
    <source>
        <dbReference type="ARBA" id="ARBA00022806"/>
    </source>
</evidence>
<dbReference type="GO" id="GO:0005524">
    <property type="term" value="F:ATP binding"/>
    <property type="evidence" value="ECO:0007669"/>
    <property type="project" value="UniProtKB-KW"/>
</dbReference>
<evidence type="ECO:0000256" key="6">
    <source>
        <dbReference type="ARBA" id="ARBA00022840"/>
    </source>
</evidence>
<dbReference type="GO" id="GO:0006303">
    <property type="term" value="P:double-strand break repair via nonhomologous end joining"/>
    <property type="evidence" value="ECO:0007669"/>
    <property type="project" value="InterPro"/>
</dbReference>
<evidence type="ECO:0000256" key="3">
    <source>
        <dbReference type="ARBA" id="ARBA00022763"/>
    </source>
</evidence>
<keyword evidence="5" id="KW-0347">Helicase</keyword>
<dbReference type="Pfam" id="PF02735">
    <property type="entry name" value="Ku"/>
    <property type="match status" value="1"/>
</dbReference>
<protein>
    <recommendedName>
        <fullName evidence="12">Ku domain-containing protein</fullName>
    </recommendedName>
</protein>
<dbReference type="Gene3D" id="2.40.290.10">
    <property type="match status" value="1"/>
</dbReference>
<sequence>MAKQYETGKSGIDIAKELADWIISRKIFSDSTDRIAVVAFGTKLAVNELELDSVQVHDSTLQRANFDQLRFINNELSINHNSAKFAANGLIVALQMLRDHAASEEDLVDEMSIVVISNDCTLGDKDFKTMKATFNELSVGLITIGSETSTCNNTIADLAESLEGQIFSFENMIGCLSHFATKEKDSRASYKSWEIAPGIRLPLAFTTKSVKTNSGLKFSLANEFGSNVMRVNQLRVENEEGEVQKFTQLPKAAGADYQVKQLSKDDTCYGYYFGTSLIFVDDNELKEQYNNHNFNEGEKGGCLKLIQFTKRANIHPSYFIGDKSYTVIPAVSKPLNLNFTRCTIAMIQAMLELDVVAICRYAYNASTHLQLMALIPHRDDETETYFLRALRLPFADDMKCMKFGNLDEDEASRPTVAQLAAIDDLIDVMQLDGQEAENFEAGGVLDPAFQMECICVKNKALNPNETDFSQVFNASSIIQKCLAPNKNILESRHDLFERLAREFNLQTVEKISRKRIALEPKDLEELLNDVKTKIAMTPQEKKKAKVSRWDELKNEFEEDPDKAAKKACEQSLITIRGMCSLPDNSTRNNFFKVLVGEMRSIQEMCFEFHMSKHFNDYLEEIKRSADYEDFVDFMQEDKSIFPIHSQEEPNSNYSRDEALDFWD</sequence>
<dbReference type="Proteomes" id="UP000494206">
    <property type="component" value="Unassembled WGS sequence"/>
</dbReference>
<proteinExistence type="predicted"/>
<reference evidence="13 14" key="1">
    <citation type="submission" date="2020-04" db="EMBL/GenBank/DDBJ databases">
        <authorList>
            <person name="Laetsch R D."/>
            <person name="Stevens L."/>
            <person name="Kumar S."/>
            <person name="Blaxter L. M."/>
        </authorList>
    </citation>
    <scope>NUCLEOTIDE SEQUENCE [LARGE SCALE GENOMIC DNA]</scope>
</reference>
<dbReference type="Gene3D" id="3.40.50.410">
    <property type="entry name" value="von Willebrand factor, type A domain"/>
    <property type="match status" value="1"/>
</dbReference>
<comment type="caution">
    <text evidence="13">The sequence shown here is derived from an EMBL/GenBank/DDBJ whole genome shotgun (WGS) entry which is preliminary data.</text>
</comment>
<evidence type="ECO:0000256" key="7">
    <source>
        <dbReference type="ARBA" id="ARBA00023125"/>
    </source>
</evidence>
<organism evidence="13 14">
    <name type="scientific">Caenorhabditis bovis</name>
    <dbReference type="NCBI Taxonomy" id="2654633"/>
    <lineage>
        <taxon>Eukaryota</taxon>
        <taxon>Metazoa</taxon>
        <taxon>Ecdysozoa</taxon>
        <taxon>Nematoda</taxon>
        <taxon>Chromadorea</taxon>
        <taxon>Rhabditida</taxon>
        <taxon>Rhabditina</taxon>
        <taxon>Rhabditomorpha</taxon>
        <taxon>Rhabditoidea</taxon>
        <taxon>Rhabditidae</taxon>
        <taxon>Peloderinae</taxon>
        <taxon>Caenorhabditis</taxon>
    </lineage>
</organism>
<dbReference type="SUPFAM" id="SSF100939">
    <property type="entry name" value="SPOC domain-like"/>
    <property type="match status" value="1"/>
</dbReference>
<evidence type="ECO:0000259" key="12">
    <source>
        <dbReference type="SMART" id="SM00559"/>
    </source>
</evidence>
<keyword evidence="14" id="KW-1185">Reference proteome</keyword>
<dbReference type="GO" id="GO:0000723">
    <property type="term" value="P:telomere maintenance"/>
    <property type="evidence" value="ECO:0007669"/>
    <property type="project" value="TreeGrafter"/>
</dbReference>
<dbReference type="Pfam" id="PF08785">
    <property type="entry name" value="Ku_PK_bind"/>
    <property type="match status" value="1"/>
</dbReference>
<evidence type="ECO:0000256" key="1">
    <source>
        <dbReference type="ARBA" id="ARBA00004123"/>
    </source>
</evidence>
<dbReference type="SUPFAM" id="SSF53300">
    <property type="entry name" value="vWA-like"/>
    <property type="match status" value="1"/>
</dbReference>
<feature type="domain" description="Ku" evidence="12">
    <location>
        <begin position="259"/>
        <end position="409"/>
    </location>
</feature>
<dbReference type="PANTHER" id="PTHR12604">
    <property type="entry name" value="KU AUTOANTIGEN DNA HELICASE"/>
    <property type="match status" value="1"/>
</dbReference>
<keyword evidence="2" id="KW-0547">Nucleotide-binding</keyword>
<dbReference type="SUPFAM" id="SSF101420">
    <property type="entry name" value="C-terminal domain of Ku80"/>
    <property type="match status" value="1"/>
</dbReference>
<evidence type="ECO:0000256" key="9">
    <source>
        <dbReference type="ARBA" id="ARBA00023204"/>
    </source>
</evidence>
<dbReference type="EMBL" id="CADEPM010000003">
    <property type="protein sequence ID" value="CAB3403440.1"/>
    <property type="molecule type" value="Genomic_DNA"/>
</dbReference>
<keyword evidence="10" id="KW-0539">Nucleus</keyword>
<evidence type="ECO:0000256" key="4">
    <source>
        <dbReference type="ARBA" id="ARBA00022801"/>
    </source>
</evidence>
<keyword evidence="9" id="KW-0234">DNA repair</keyword>
<keyword evidence="3" id="KW-0227">DNA damage</keyword>
<dbReference type="InterPro" id="IPR014893">
    <property type="entry name" value="Ku_PK_bind"/>
</dbReference>
<evidence type="ECO:0000313" key="13">
    <source>
        <dbReference type="EMBL" id="CAB3403440.1"/>
    </source>
</evidence>
<dbReference type="GO" id="GO:0042162">
    <property type="term" value="F:telomeric DNA binding"/>
    <property type="evidence" value="ECO:0007669"/>
    <property type="project" value="TreeGrafter"/>
</dbReference>
<gene>
    <name evidence="13" type="ORF">CBOVIS_LOCUS5913</name>
</gene>
<keyword evidence="4" id="KW-0378">Hydrolase</keyword>
<comment type="subcellular location">
    <subcellularLocation>
        <location evidence="1">Nucleus</location>
    </subcellularLocation>
</comment>
<keyword evidence="8" id="KW-0233">DNA recombination</keyword>
<dbReference type="InterPro" id="IPR016194">
    <property type="entry name" value="SPOC-like_C_dom_sf"/>
</dbReference>